<evidence type="ECO:0000256" key="2">
    <source>
        <dbReference type="ARBA" id="ARBA00022448"/>
    </source>
</evidence>
<comment type="subcellular location">
    <subcellularLocation>
        <location evidence="1">Membrane</location>
        <topology evidence="1">Multi-pass membrane protein</topology>
    </subcellularLocation>
</comment>
<reference evidence="7" key="2">
    <citation type="submission" date="2020-05" db="UniProtKB">
        <authorList>
            <consortium name="EnsemblMetazoa"/>
        </authorList>
    </citation>
    <scope>IDENTIFICATION</scope>
    <source>
        <strain evidence="7">LVP_AGWG</strain>
    </source>
</reference>
<evidence type="ECO:0000256" key="3">
    <source>
        <dbReference type="ARBA" id="ARBA00022692"/>
    </source>
</evidence>
<dbReference type="PANTHER" id="PTHR23511:SF37">
    <property type="entry name" value="MAJOR FACILITATOR SUPERFAMILY (MFS) PROFILE DOMAIN-CONTAINING PROTEIN-RELATED"/>
    <property type="match status" value="1"/>
</dbReference>
<dbReference type="AlphaFoldDB" id="A0A1S4G380"/>
<accession>A0A1S4G380</accession>
<evidence type="ECO:0000313" key="7">
    <source>
        <dbReference type="EnsemblMetazoa" id="AAEL014910-PA"/>
    </source>
</evidence>
<keyword evidence="4" id="KW-1133">Transmembrane helix</keyword>
<sequence length="528" mass="57943">MATVDPDVSRSTERCLTFEDALSMAKFGAFNVVLMAISGAILTAFLLETIGISYVIAVAGCDLQLSTSDKGILSAVGFLGVIVSSHLWGFLADTQGRRKVIVPTLFLTFAITIVSSLMTNFWMLTVCRFMAGFFISGSSATIYAYLGEFHNQQNGSRAIMGASFVFGLGCILLPAIAFAVINQEWELPIVPLGVVYRPWRLFLVVCSVPGLISAFVLLWFPESPKFVLMQGDMDQTIKTIQWVHRFNRGRKAEPLVIDSILAETEAQQSKARRAELQNMKGIGALAKLVWNQTAPLFMGSFLKKTAIVCFLQFGTYLTSHGTYMFFPSILDQVFKAQETGEERFSVCELVYDRANTTNTETDTDDECVVQTLDVTLYEMSFILEVIYAAGFAIIGLIINVVGRLSILVFVFGGCGIAGLLIIFVEIPMVSVWCYMILVMCGFAGSIVSAITVDLFPTNLRAMAVCMSSMFGRLGGVIGSNLFGLLLESQCELTFAIPGILLITCGLLSFFIPNIHQRMRSRNSISSRC</sequence>
<protein>
    <recommendedName>
        <fullName evidence="6">Major facilitator superfamily (MFS) profile domain-containing protein</fullName>
    </recommendedName>
</protein>
<feature type="domain" description="Major facilitator superfamily (MFS) profile" evidence="6">
    <location>
        <begin position="32"/>
        <end position="516"/>
    </location>
</feature>
<keyword evidence="5" id="KW-0472">Membrane</keyword>
<dbReference type="InterPro" id="IPR036259">
    <property type="entry name" value="MFS_trans_sf"/>
</dbReference>
<evidence type="ECO:0000256" key="5">
    <source>
        <dbReference type="ARBA" id="ARBA00023136"/>
    </source>
</evidence>
<dbReference type="SUPFAM" id="SSF103473">
    <property type="entry name" value="MFS general substrate transporter"/>
    <property type="match status" value="1"/>
</dbReference>
<dbReference type="GO" id="GO:0022857">
    <property type="term" value="F:transmembrane transporter activity"/>
    <property type="evidence" value="ECO:0007669"/>
    <property type="project" value="InterPro"/>
</dbReference>
<keyword evidence="3" id="KW-0812">Transmembrane</keyword>
<dbReference type="InterPro" id="IPR011701">
    <property type="entry name" value="MFS"/>
</dbReference>
<dbReference type="Gene3D" id="1.20.1250.20">
    <property type="entry name" value="MFS general substrate transporter like domains"/>
    <property type="match status" value="1"/>
</dbReference>
<keyword evidence="2" id="KW-0813">Transport</keyword>
<evidence type="ECO:0000259" key="6">
    <source>
        <dbReference type="PROSITE" id="PS50850"/>
    </source>
</evidence>
<dbReference type="EnsemblMetazoa" id="AAEL014910-RA">
    <property type="protein sequence ID" value="AAEL014910-PA"/>
    <property type="gene ID" value="AAEL014910"/>
</dbReference>
<evidence type="ECO:0000256" key="1">
    <source>
        <dbReference type="ARBA" id="ARBA00004141"/>
    </source>
</evidence>
<keyword evidence="8" id="KW-1185">Reference proteome</keyword>
<dbReference type="InParanoid" id="A0A1S4G380"/>
<proteinExistence type="predicted"/>
<dbReference type="PANTHER" id="PTHR23511">
    <property type="entry name" value="SYNAPTIC VESICLE GLYCOPROTEIN 2"/>
    <property type="match status" value="1"/>
</dbReference>
<reference evidence="7 8" key="1">
    <citation type="submission" date="2017-06" db="EMBL/GenBank/DDBJ databases">
        <title>Aedes aegypti genome working group (AGWG) sequencing and assembly.</title>
        <authorList>
            <consortium name="Aedes aegypti Genome Working Group (AGWG)"/>
            <person name="Matthews B.J."/>
        </authorList>
    </citation>
    <scope>NUCLEOTIDE SEQUENCE [LARGE SCALE GENOMIC DNA]</scope>
    <source>
        <strain evidence="7 8">LVP_AGWG</strain>
    </source>
</reference>
<gene>
    <name evidence="7" type="primary">5565631</name>
</gene>
<dbReference type="InterPro" id="IPR020846">
    <property type="entry name" value="MFS_dom"/>
</dbReference>
<name>A0A1S4G380_AEDAE</name>
<evidence type="ECO:0000313" key="8">
    <source>
        <dbReference type="Proteomes" id="UP000008820"/>
    </source>
</evidence>
<dbReference type="Pfam" id="PF07690">
    <property type="entry name" value="MFS_1"/>
    <property type="match status" value="1"/>
</dbReference>
<dbReference type="OrthoDB" id="7757160at2759"/>
<dbReference type="PROSITE" id="PS50850">
    <property type="entry name" value="MFS"/>
    <property type="match status" value="1"/>
</dbReference>
<dbReference type="GO" id="GO:0016020">
    <property type="term" value="C:membrane"/>
    <property type="evidence" value="ECO:0007669"/>
    <property type="project" value="UniProtKB-SubCell"/>
</dbReference>
<evidence type="ECO:0000256" key="4">
    <source>
        <dbReference type="ARBA" id="ARBA00022989"/>
    </source>
</evidence>
<dbReference type="Proteomes" id="UP000008820">
    <property type="component" value="Chromosome 1"/>
</dbReference>
<organism evidence="7 8">
    <name type="scientific">Aedes aegypti</name>
    <name type="common">Yellowfever mosquito</name>
    <name type="synonym">Culex aegypti</name>
    <dbReference type="NCBI Taxonomy" id="7159"/>
    <lineage>
        <taxon>Eukaryota</taxon>
        <taxon>Metazoa</taxon>
        <taxon>Ecdysozoa</taxon>
        <taxon>Arthropoda</taxon>
        <taxon>Hexapoda</taxon>
        <taxon>Insecta</taxon>
        <taxon>Pterygota</taxon>
        <taxon>Neoptera</taxon>
        <taxon>Endopterygota</taxon>
        <taxon>Diptera</taxon>
        <taxon>Nematocera</taxon>
        <taxon>Culicoidea</taxon>
        <taxon>Culicidae</taxon>
        <taxon>Culicinae</taxon>
        <taxon>Aedini</taxon>
        <taxon>Aedes</taxon>
        <taxon>Stegomyia</taxon>
    </lineage>
</organism>
<dbReference type="VEuPathDB" id="VectorBase:AAEL014910"/>